<dbReference type="InterPro" id="IPR019650">
    <property type="entry name" value="DUF2513"/>
</dbReference>
<gene>
    <name evidence="1" type="ORF">HHK02_00265</name>
</gene>
<dbReference type="RefSeq" id="WP_181462530.1">
    <property type="nucleotide sequence ID" value="NZ_CP059275.1"/>
</dbReference>
<dbReference type="AlphaFoldDB" id="A0A7L6BHW1"/>
<accession>A0A7L6BHW1</accession>
<protein>
    <submittedName>
        <fullName evidence="1">DUF2513 domain-containing protein</fullName>
    </submittedName>
</protein>
<organism evidence="1 2">
    <name type="scientific">Limosilactobacillus reuteri</name>
    <name type="common">Lactobacillus reuteri</name>
    <dbReference type="NCBI Taxonomy" id="1598"/>
    <lineage>
        <taxon>Bacteria</taxon>
        <taxon>Bacillati</taxon>
        <taxon>Bacillota</taxon>
        <taxon>Bacilli</taxon>
        <taxon>Lactobacillales</taxon>
        <taxon>Lactobacillaceae</taxon>
        <taxon>Limosilactobacillus</taxon>
    </lineage>
</organism>
<sequence length="126" mass="13670">MRLDPDCIRDILVVVEDNTDFSKVATTGDFIESGIVQKYNMNTIAYHIRQADEAGLLLGVTFCLGGDFLIQDLSPEGHKFLADIREDKNWAKTKAIASKVGSTSLNALASIATNVISAAINQRLGL</sequence>
<dbReference type="EMBL" id="CP059275">
    <property type="protein sequence ID" value="QLQ61806.1"/>
    <property type="molecule type" value="Genomic_DNA"/>
</dbReference>
<name>A0A7L6BHW1_LIMRT</name>
<evidence type="ECO:0000313" key="1">
    <source>
        <dbReference type="EMBL" id="QLQ61806.1"/>
    </source>
</evidence>
<evidence type="ECO:0000313" key="2">
    <source>
        <dbReference type="Proteomes" id="UP000510868"/>
    </source>
</evidence>
<dbReference type="Pfam" id="PF10711">
    <property type="entry name" value="DUF2513"/>
    <property type="match status" value="1"/>
</dbReference>
<proteinExistence type="predicted"/>
<reference evidence="1 2" key="1">
    <citation type="submission" date="2020-07" db="EMBL/GenBank/DDBJ databases">
        <title>Genome sequence of Lactobacillus reuteri CNEI-KCA3 isolated from the faeces of a reared-broiler chicken, South-East Nigeria, reveals presence of CRISPR arrays.</title>
        <authorList>
            <person name="Anukam K.C."/>
            <person name="Ibezim C.N."/>
            <person name="BeecK W.V."/>
            <person name="Allonsius C."/>
            <person name="Broek M.D."/>
            <person name="Tuyaerts I."/>
            <person name="Attama A."/>
            <person name="Esimone C.O."/>
            <person name="Lebeer S."/>
        </authorList>
    </citation>
    <scope>NUCLEOTIDE SEQUENCE [LARGE SCALE GENOMIC DNA]</scope>
    <source>
        <strain evidence="1 2">CNEI-KCA3</strain>
    </source>
</reference>
<dbReference type="Proteomes" id="UP000510868">
    <property type="component" value="Chromosome"/>
</dbReference>